<keyword evidence="2" id="KW-1185">Reference proteome</keyword>
<dbReference type="Proteomes" id="UP000422108">
    <property type="component" value="Chromosome"/>
</dbReference>
<dbReference type="AlphaFoldDB" id="A0A5K8AFG6"/>
<gene>
    <name evidence="1" type="ORF">DSCOOX_45270</name>
</gene>
<evidence type="ECO:0000313" key="2">
    <source>
        <dbReference type="Proteomes" id="UP000422108"/>
    </source>
</evidence>
<accession>A0A5K8AFG6</accession>
<dbReference type="RefSeq" id="WP_155312286.1">
    <property type="nucleotide sequence ID" value="NZ_AP021879.1"/>
</dbReference>
<reference evidence="1 2" key="1">
    <citation type="submission" date="2019-11" db="EMBL/GenBank/DDBJ databases">
        <title>Comparative genomics of hydrocarbon-degrading Desulfosarcina strains.</title>
        <authorList>
            <person name="Watanabe M."/>
            <person name="Kojima H."/>
            <person name="Fukui M."/>
        </authorList>
    </citation>
    <scope>NUCLEOTIDE SEQUENCE [LARGE SCALE GENOMIC DNA]</scope>
    <source>
        <strain evidence="2">oXyS1</strain>
    </source>
</reference>
<name>A0A5K8AFG6_9BACT</name>
<evidence type="ECO:0000313" key="1">
    <source>
        <dbReference type="EMBL" id="BBO91347.1"/>
    </source>
</evidence>
<organism evidence="1 2">
    <name type="scientific">Desulfosarcina ovata subsp. ovata</name>
    <dbReference type="NCBI Taxonomy" id="2752305"/>
    <lineage>
        <taxon>Bacteria</taxon>
        <taxon>Pseudomonadati</taxon>
        <taxon>Thermodesulfobacteriota</taxon>
        <taxon>Desulfobacteria</taxon>
        <taxon>Desulfobacterales</taxon>
        <taxon>Desulfosarcinaceae</taxon>
        <taxon>Desulfosarcina</taxon>
    </lineage>
</organism>
<proteinExistence type="predicted"/>
<protein>
    <submittedName>
        <fullName evidence="1">Uncharacterized protein</fullName>
    </submittedName>
</protein>
<dbReference type="EMBL" id="AP021879">
    <property type="protein sequence ID" value="BBO91347.1"/>
    <property type="molecule type" value="Genomic_DNA"/>
</dbReference>
<sequence>MPPASAAASLEQARSRTLAQHVAEKQWDYDTRRYFKSLNSVAAETAATDTVVSDPVVSAERQRFRKLLQEAEILPISRRS</sequence>